<proteinExistence type="predicted"/>
<comment type="caution">
    <text evidence="1">The sequence shown here is derived from an EMBL/GenBank/DDBJ whole genome shotgun (WGS) entry which is preliminary data.</text>
</comment>
<evidence type="ECO:0000313" key="1">
    <source>
        <dbReference type="EMBL" id="CAD6994910.1"/>
    </source>
</evidence>
<evidence type="ECO:0000313" key="2">
    <source>
        <dbReference type="Proteomes" id="UP000606786"/>
    </source>
</evidence>
<keyword evidence="2" id="KW-1185">Reference proteome</keyword>
<dbReference type="Proteomes" id="UP000606786">
    <property type="component" value="Unassembled WGS sequence"/>
</dbReference>
<organism evidence="1 2">
    <name type="scientific">Ceratitis capitata</name>
    <name type="common">Mediterranean fruit fly</name>
    <name type="synonym">Tephritis capitata</name>
    <dbReference type="NCBI Taxonomy" id="7213"/>
    <lineage>
        <taxon>Eukaryota</taxon>
        <taxon>Metazoa</taxon>
        <taxon>Ecdysozoa</taxon>
        <taxon>Arthropoda</taxon>
        <taxon>Hexapoda</taxon>
        <taxon>Insecta</taxon>
        <taxon>Pterygota</taxon>
        <taxon>Neoptera</taxon>
        <taxon>Endopterygota</taxon>
        <taxon>Diptera</taxon>
        <taxon>Brachycera</taxon>
        <taxon>Muscomorpha</taxon>
        <taxon>Tephritoidea</taxon>
        <taxon>Tephritidae</taxon>
        <taxon>Ceratitis</taxon>
        <taxon>Ceratitis</taxon>
    </lineage>
</organism>
<gene>
    <name evidence="1" type="ORF">CCAP1982_LOCUS3645</name>
</gene>
<accession>A0A811U8U0</accession>
<protein>
    <submittedName>
        <fullName evidence="1">(Mediterranean fruit fly) hypothetical protein</fullName>
    </submittedName>
</protein>
<dbReference type="EMBL" id="CAJHJT010000001">
    <property type="protein sequence ID" value="CAD6994910.1"/>
    <property type="molecule type" value="Genomic_DNA"/>
</dbReference>
<reference evidence="1" key="1">
    <citation type="submission" date="2020-11" db="EMBL/GenBank/DDBJ databases">
        <authorList>
            <person name="Whitehead M."/>
        </authorList>
    </citation>
    <scope>NUCLEOTIDE SEQUENCE</scope>
    <source>
        <strain evidence="1">EGII</strain>
    </source>
</reference>
<dbReference type="AlphaFoldDB" id="A0A811U8U0"/>
<name>A0A811U8U0_CERCA</name>
<sequence>MDAIIIQTDTLDICTPTLRYFSDILSLQKPTAASNHNFHAHIISNNHLSAIILICLVGKGVADKAYNKRNVEEKPQIPHLTSIKR</sequence>